<comment type="caution">
    <text evidence="1">The sequence shown here is derived from an EMBL/GenBank/DDBJ whole genome shotgun (WGS) entry which is preliminary data.</text>
</comment>
<evidence type="ECO:0000313" key="1">
    <source>
        <dbReference type="EMBL" id="MED1204079.1"/>
    </source>
</evidence>
<dbReference type="Proteomes" id="UP001341444">
    <property type="component" value="Unassembled WGS sequence"/>
</dbReference>
<dbReference type="EMBL" id="JARMAB010000020">
    <property type="protein sequence ID" value="MED1204079.1"/>
    <property type="molecule type" value="Genomic_DNA"/>
</dbReference>
<gene>
    <name evidence="1" type="ORF">P4T90_13550</name>
</gene>
<dbReference type="RefSeq" id="WP_066263814.1">
    <property type="nucleotide sequence ID" value="NZ_JARMAB010000020.1"/>
</dbReference>
<accession>A0ABU6MHD2</accession>
<protein>
    <recommendedName>
        <fullName evidence="3">Myb-like domain-containing protein</fullName>
    </recommendedName>
</protein>
<name>A0ABU6MHD2_9BACI</name>
<proteinExistence type="predicted"/>
<keyword evidence="2" id="KW-1185">Reference proteome</keyword>
<organism evidence="1 2">
    <name type="scientific">Heyndrickxia acidicola</name>
    <dbReference type="NCBI Taxonomy" id="209389"/>
    <lineage>
        <taxon>Bacteria</taxon>
        <taxon>Bacillati</taxon>
        <taxon>Bacillota</taxon>
        <taxon>Bacilli</taxon>
        <taxon>Bacillales</taxon>
        <taxon>Bacillaceae</taxon>
        <taxon>Heyndrickxia</taxon>
    </lineage>
</organism>
<evidence type="ECO:0008006" key="3">
    <source>
        <dbReference type="Google" id="ProtNLM"/>
    </source>
</evidence>
<reference evidence="1 2" key="1">
    <citation type="submission" date="2023-03" db="EMBL/GenBank/DDBJ databases">
        <title>Bacillus Genome Sequencing.</title>
        <authorList>
            <person name="Dunlap C."/>
        </authorList>
    </citation>
    <scope>NUCLEOTIDE SEQUENCE [LARGE SCALE GENOMIC DNA]</scope>
    <source>
        <strain evidence="1 2">B-23453</strain>
    </source>
</reference>
<evidence type="ECO:0000313" key="2">
    <source>
        <dbReference type="Proteomes" id="UP001341444"/>
    </source>
</evidence>
<sequence length="69" mass="8435">MRRAKWTENEDKLLKEIFLTKRWQEIKAAFAEYTEGQILWHANKIGLKKDLEKVLKKSFFFTIKMMKKE</sequence>